<evidence type="ECO:0000313" key="3">
    <source>
        <dbReference type="Proteomes" id="UP001519296"/>
    </source>
</evidence>
<evidence type="ECO:0000313" key="2">
    <source>
        <dbReference type="EMBL" id="MBP2622804.1"/>
    </source>
</evidence>
<dbReference type="CDD" id="cd09854">
    <property type="entry name" value="PIN_VapC-like"/>
    <property type="match status" value="1"/>
</dbReference>
<comment type="caution">
    <text evidence="2">The sequence shown here is derived from an EMBL/GenBank/DDBJ whole genome shotgun (WGS) entry which is preliminary data.</text>
</comment>
<sequence>MKVLLDTNILLDYFLNRNSHSREVVLKAVYGAYTACITTNMVTDIFYILSRNGIDARSKLPKFLQLFQVLDVKKAHCLKVLELDMPDFEDALLVAVAREQQIDVIITRNEADFAHSQMIVYRPDEFLERLRK</sequence>
<organism evidence="2 3">
    <name type="scientific">Streptococcus oricebi</name>
    <dbReference type="NCBI Taxonomy" id="1547447"/>
    <lineage>
        <taxon>Bacteria</taxon>
        <taxon>Bacillati</taxon>
        <taxon>Bacillota</taxon>
        <taxon>Bacilli</taxon>
        <taxon>Lactobacillales</taxon>
        <taxon>Streptococcaceae</taxon>
        <taxon>Streptococcus</taxon>
    </lineage>
</organism>
<reference evidence="2 3" key="1">
    <citation type="submission" date="2018-02" db="EMBL/GenBank/DDBJ databases">
        <title>Draft genome sequence of Streptococcus oricebi CCUG 70868T type strain.</title>
        <authorList>
            <person name="Mendez V."/>
            <person name="Salva-Serra F."/>
            <person name="Jaen-Luchoro D."/>
            <person name="Gonzales-Siles L."/>
            <person name="Karlsson R."/>
            <person name="Engstrom-Jakobsson H."/>
            <person name="Busquets A."/>
            <person name="Gomila M."/>
            <person name="Pineiro-Iglesias B."/>
            <person name="Bennasar-Figueras A."/>
            <person name="Seeger M."/>
            <person name="Moore E."/>
        </authorList>
    </citation>
    <scope>NUCLEOTIDE SEQUENCE [LARGE SCALE GENOMIC DNA]</scope>
    <source>
        <strain evidence="2 3">CCUG 70868</strain>
    </source>
</reference>
<dbReference type="Gene3D" id="3.40.50.1010">
    <property type="entry name" value="5'-nuclease"/>
    <property type="match status" value="1"/>
</dbReference>
<evidence type="ECO:0000259" key="1">
    <source>
        <dbReference type="Pfam" id="PF13470"/>
    </source>
</evidence>
<dbReference type="InterPro" id="IPR002716">
    <property type="entry name" value="PIN_dom"/>
</dbReference>
<dbReference type="InterPro" id="IPR029060">
    <property type="entry name" value="PIN-like_dom_sf"/>
</dbReference>
<gene>
    <name evidence="2" type="ORF">C4K46_02490</name>
</gene>
<accession>A0ABS5B496</accession>
<dbReference type="RefSeq" id="WP_209627004.1">
    <property type="nucleotide sequence ID" value="NZ_PRDG01000001.1"/>
</dbReference>
<proteinExistence type="predicted"/>
<dbReference type="SUPFAM" id="SSF88723">
    <property type="entry name" value="PIN domain-like"/>
    <property type="match status" value="1"/>
</dbReference>
<name>A0ABS5B496_9STRE</name>
<dbReference type="Pfam" id="PF13470">
    <property type="entry name" value="PIN_3"/>
    <property type="match status" value="1"/>
</dbReference>
<dbReference type="Proteomes" id="UP001519296">
    <property type="component" value="Unassembled WGS sequence"/>
</dbReference>
<keyword evidence="3" id="KW-1185">Reference proteome</keyword>
<protein>
    <recommendedName>
        <fullName evidence="1">PIN domain-containing protein</fullName>
    </recommendedName>
</protein>
<dbReference type="EMBL" id="PRDG01000001">
    <property type="protein sequence ID" value="MBP2622804.1"/>
    <property type="molecule type" value="Genomic_DNA"/>
</dbReference>
<feature type="domain" description="PIN" evidence="1">
    <location>
        <begin position="2"/>
        <end position="110"/>
    </location>
</feature>